<comment type="similarity">
    <text evidence="2 9 10">Belongs to the ATPase epsilon chain family.</text>
</comment>
<evidence type="ECO:0000256" key="10">
    <source>
        <dbReference type="RuleBase" id="RU003656"/>
    </source>
</evidence>
<protein>
    <recommendedName>
        <fullName evidence="9">ATP synthase epsilon chain</fullName>
    </recommendedName>
    <alternativeName>
        <fullName evidence="9">ATP synthase F1 sector epsilon subunit</fullName>
    </alternativeName>
    <alternativeName>
        <fullName evidence="9">F-ATPase epsilon subunit</fullName>
    </alternativeName>
</protein>
<dbReference type="InterPro" id="IPR036771">
    <property type="entry name" value="ATPsynth_dsu/esu_N"/>
</dbReference>
<dbReference type="eggNOG" id="COG0355">
    <property type="taxonomic scope" value="Bacteria"/>
</dbReference>
<comment type="function">
    <text evidence="9">Produces ATP from ADP in the presence of a proton gradient across the membrane.</text>
</comment>
<dbReference type="SUPFAM" id="SSF51344">
    <property type="entry name" value="Epsilon subunit of F1F0-ATP synthase N-terminal domain"/>
    <property type="match status" value="1"/>
</dbReference>
<evidence type="ECO:0000313" key="13">
    <source>
        <dbReference type="EMBL" id="EIM56447.1"/>
    </source>
</evidence>
<gene>
    <name evidence="9" type="primary">atpC</name>
    <name evidence="13" type="ORF">EubceDRAFT1_0608</name>
</gene>
<dbReference type="HOGENOM" id="CLU_084338_1_1_9"/>
<keyword evidence="7 9" id="KW-0139">CF(1)</keyword>
<evidence type="ECO:0000256" key="6">
    <source>
        <dbReference type="ARBA" id="ARBA00023136"/>
    </source>
</evidence>
<dbReference type="SUPFAM" id="SSF46604">
    <property type="entry name" value="Epsilon subunit of F1F0-ATP synthase C-terminal domain"/>
    <property type="match status" value="1"/>
</dbReference>
<keyword evidence="9" id="KW-0375">Hydrogen ion transport</keyword>
<keyword evidence="8 9" id="KW-0066">ATP synthesis</keyword>
<evidence type="ECO:0000259" key="12">
    <source>
        <dbReference type="Pfam" id="PF02823"/>
    </source>
</evidence>
<dbReference type="EMBL" id="CM001487">
    <property type="protein sequence ID" value="EIM56447.1"/>
    <property type="molecule type" value="Genomic_DNA"/>
</dbReference>
<reference evidence="13 14" key="1">
    <citation type="submission" date="2010-08" db="EMBL/GenBank/DDBJ databases">
        <authorList>
            <consortium name="US DOE Joint Genome Institute (JGI-PGF)"/>
            <person name="Lucas S."/>
            <person name="Copeland A."/>
            <person name="Lapidus A."/>
            <person name="Cheng J.-F."/>
            <person name="Bruce D."/>
            <person name="Goodwin L."/>
            <person name="Pitluck S."/>
            <person name="Land M.L."/>
            <person name="Hauser L."/>
            <person name="Chang Y.-J."/>
            <person name="Anderson I.J."/>
            <person name="Johnson E."/>
            <person name="Mulhopadhyay B."/>
            <person name="Kyrpides N."/>
            <person name="Woyke T.J."/>
        </authorList>
    </citation>
    <scope>NUCLEOTIDE SEQUENCE [LARGE SCALE GENOMIC DNA]</scope>
    <source>
        <strain evidence="13 14">6</strain>
    </source>
</reference>
<dbReference type="GO" id="GO:0005886">
    <property type="term" value="C:plasma membrane"/>
    <property type="evidence" value="ECO:0007669"/>
    <property type="project" value="UniProtKB-SubCell"/>
</dbReference>
<dbReference type="Pfam" id="PF00401">
    <property type="entry name" value="ATP-synt_DE"/>
    <property type="match status" value="1"/>
</dbReference>
<dbReference type="NCBIfam" id="TIGR01216">
    <property type="entry name" value="ATP_synt_epsi"/>
    <property type="match status" value="1"/>
</dbReference>
<evidence type="ECO:0000256" key="8">
    <source>
        <dbReference type="ARBA" id="ARBA00023310"/>
    </source>
</evidence>
<keyword evidence="3 9" id="KW-0813">Transport</keyword>
<dbReference type="PANTHER" id="PTHR13822:SF10">
    <property type="entry name" value="ATP SYNTHASE EPSILON CHAIN, CHLOROPLASTIC"/>
    <property type="match status" value="1"/>
</dbReference>
<evidence type="ECO:0000256" key="3">
    <source>
        <dbReference type="ARBA" id="ARBA00022448"/>
    </source>
</evidence>
<keyword evidence="4 9" id="KW-1003">Cell membrane</keyword>
<sequence length="140" mass="15969">MPSRNTGFFLKVIATDKDFYDDYAKQLIVNTVDGQFGFLPHHAQIMLAIEPGELDIQKSDGTWIQVVAGYGSMVFANNRATVLVESCETPEELDERRAREALERAEERMRQKQSLAEYRMSQAAMARALSRLKFKGKQLH</sequence>
<dbReference type="AlphaFoldDB" id="I5ARM4"/>
<dbReference type="InterPro" id="IPR020546">
    <property type="entry name" value="ATP_synth_F1_dsu/esu_N"/>
</dbReference>
<proteinExistence type="inferred from homology"/>
<dbReference type="InterPro" id="IPR036794">
    <property type="entry name" value="ATP_F1_dsu/esu_C_sf"/>
</dbReference>
<evidence type="ECO:0000256" key="7">
    <source>
        <dbReference type="ARBA" id="ARBA00023196"/>
    </source>
</evidence>
<dbReference type="GO" id="GO:0005524">
    <property type="term" value="F:ATP binding"/>
    <property type="evidence" value="ECO:0007669"/>
    <property type="project" value="UniProtKB-UniRule"/>
</dbReference>
<dbReference type="GO" id="GO:0045259">
    <property type="term" value="C:proton-transporting ATP synthase complex"/>
    <property type="evidence" value="ECO:0007669"/>
    <property type="project" value="UniProtKB-KW"/>
</dbReference>
<dbReference type="PANTHER" id="PTHR13822">
    <property type="entry name" value="ATP SYNTHASE DELTA/EPSILON CHAIN"/>
    <property type="match status" value="1"/>
</dbReference>
<keyword evidence="6 9" id="KW-0472">Membrane</keyword>
<feature type="domain" description="ATP synthase epsilon subunit C-terminal" evidence="11">
    <location>
        <begin position="91"/>
        <end position="134"/>
    </location>
</feature>
<evidence type="ECO:0000313" key="14">
    <source>
        <dbReference type="Proteomes" id="UP000005753"/>
    </source>
</evidence>
<evidence type="ECO:0000256" key="5">
    <source>
        <dbReference type="ARBA" id="ARBA00023065"/>
    </source>
</evidence>
<dbReference type="OrthoDB" id="9804110at2"/>
<dbReference type="STRING" id="633697.EubceDRAFT1_0608"/>
<keyword evidence="5 9" id="KW-0406">Ion transport</keyword>
<evidence type="ECO:0000256" key="4">
    <source>
        <dbReference type="ARBA" id="ARBA00022475"/>
    </source>
</evidence>
<accession>I5ARM4</accession>
<name>I5ARM4_EUBC6</name>
<evidence type="ECO:0000259" key="11">
    <source>
        <dbReference type="Pfam" id="PF00401"/>
    </source>
</evidence>
<dbReference type="Gene3D" id="2.60.15.10">
    <property type="entry name" value="F0F1 ATP synthase delta/epsilon subunit, N-terminal"/>
    <property type="match status" value="1"/>
</dbReference>
<dbReference type="Proteomes" id="UP000005753">
    <property type="component" value="Chromosome"/>
</dbReference>
<dbReference type="GO" id="GO:0046933">
    <property type="term" value="F:proton-transporting ATP synthase activity, rotational mechanism"/>
    <property type="evidence" value="ECO:0007669"/>
    <property type="project" value="UniProtKB-UniRule"/>
</dbReference>
<dbReference type="Gene3D" id="1.20.5.440">
    <property type="entry name" value="ATP synthase delta/epsilon subunit, C-terminal domain"/>
    <property type="match status" value="1"/>
</dbReference>
<keyword evidence="14" id="KW-1185">Reference proteome</keyword>
<dbReference type="InterPro" id="IPR020547">
    <property type="entry name" value="ATP_synth_F1_esu_C"/>
</dbReference>
<dbReference type="CDD" id="cd12152">
    <property type="entry name" value="F1-ATPase_delta"/>
    <property type="match status" value="1"/>
</dbReference>
<dbReference type="HAMAP" id="MF_00530">
    <property type="entry name" value="ATP_synth_epsil_bac"/>
    <property type="match status" value="1"/>
</dbReference>
<reference evidence="13 14" key="2">
    <citation type="submission" date="2012-02" db="EMBL/GenBank/DDBJ databases">
        <title>Improved High-Quality Draft sequence of Eubacterium cellulosolvens 6.</title>
        <authorList>
            <consortium name="US DOE Joint Genome Institute"/>
            <person name="Lucas S."/>
            <person name="Han J."/>
            <person name="Lapidus A."/>
            <person name="Cheng J.-F."/>
            <person name="Goodwin L."/>
            <person name="Pitluck S."/>
            <person name="Peters L."/>
            <person name="Mikhailova N."/>
            <person name="Gu W."/>
            <person name="Detter J.C."/>
            <person name="Han C."/>
            <person name="Tapia R."/>
            <person name="Land M."/>
            <person name="Hauser L."/>
            <person name="Kyrpides N."/>
            <person name="Ivanova N."/>
            <person name="Pagani I."/>
            <person name="Johnson E."/>
            <person name="Mukhopadhyay B."/>
            <person name="Anderson I."/>
            <person name="Woyke T."/>
        </authorList>
    </citation>
    <scope>NUCLEOTIDE SEQUENCE [LARGE SCALE GENOMIC DNA]</scope>
    <source>
        <strain evidence="13 14">6</strain>
    </source>
</reference>
<comment type="subunit">
    <text evidence="9 10">F-type ATPases have 2 components, CF(1) - the catalytic core - and CF(0) - the membrane proton channel. CF(1) has five subunits: alpha(3), beta(3), gamma(1), delta(1), epsilon(1). CF(0) has three main subunits: a, b and c.</text>
</comment>
<dbReference type="InterPro" id="IPR001469">
    <property type="entry name" value="ATP_synth_F1_dsu/esu"/>
</dbReference>
<evidence type="ECO:0000256" key="2">
    <source>
        <dbReference type="ARBA" id="ARBA00005712"/>
    </source>
</evidence>
<evidence type="ECO:0000256" key="9">
    <source>
        <dbReference type="HAMAP-Rule" id="MF_00530"/>
    </source>
</evidence>
<evidence type="ECO:0000256" key="1">
    <source>
        <dbReference type="ARBA" id="ARBA00004202"/>
    </source>
</evidence>
<feature type="domain" description="ATP synthase F1 complex delta/epsilon subunit N-terminal" evidence="12">
    <location>
        <begin position="9"/>
        <end position="86"/>
    </location>
</feature>
<dbReference type="Pfam" id="PF02823">
    <property type="entry name" value="ATP-synt_DE_N"/>
    <property type="match status" value="1"/>
</dbReference>
<comment type="subcellular location">
    <subcellularLocation>
        <location evidence="1 9">Cell membrane</location>
        <topology evidence="1 9">Peripheral membrane protein</topology>
    </subcellularLocation>
</comment>
<organism evidence="13 14">
    <name type="scientific">Eubacterium cellulosolvens (strain ATCC 43171 / JCM 9499 / 6)</name>
    <name type="common">Cillobacterium cellulosolvens</name>
    <dbReference type="NCBI Taxonomy" id="633697"/>
    <lineage>
        <taxon>Bacteria</taxon>
        <taxon>Bacillati</taxon>
        <taxon>Bacillota</taxon>
        <taxon>Clostridia</taxon>
        <taxon>Eubacteriales</taxon>
        <taxon>Eubacteriaceae</taxon>
        <taxon>Eubacterium</taxon>
    </lineage>
</organism>